<feature type="signal peptide" evidence="1">
    <location>
        <begin position="1"/>
        <end position="21"/>
    </location>
</feature>
<dbReference type="AlphaFoldDB" id="A0A9J6DKB7"/>
<evidence type="ECO:0000313" key="3">
    <source>
        <dbReference type="Proteomes" id="UP000821866"/>
    </source>
</evidence>
<keyword evidence="3" id="KW-1185">Reference proteome</keyword>
<reference evidence="2" key="1">
    <citation type="journal article" date="2020" name="Cell">
        <title>Large-Scale Comparative Analyses of Tick Genomes Elucidate Their Genetic Diversity and Vector Capacities.</title>
        <authorList>
            <consortium name="Tick Genome and Microbiome Consortium (TIGMIC)"/>
            <person name="Jia N."/>
            <person name="Wang J."/>
            <person name="Shi W."/>
            <person name="Du L."/>
            <person name="Sun Y."/>
            <person name="Zhan W."/>
            <person name="Jiang J.F."/>
            <person name="Wang Q."/>
            <person name="Zhang B."/>
            <person name="Ji P."/>
            <person name="Bell-Sakyi L."/>
            <person name="Cui X.M."/>
            <person name="Yuan T.T."/>
            <person name="Jiang B.G."/>
            <person name="Yang W.F."/>
            <person name="Lam T.T."/>
            <person name="Chang Q.C."/>
            <person name="Ding S.J."/>
            <person name="Wang X.J."/>
            <person name="Zhu J.G."/>
            <person name="Ruan X.D."/>
            <person name="Zhao L."/>
            <person name="Wei J.T."/>
            <person name="Ye R.Z."/>
            <person name="Que T.C."/>
            <person name="Du C.H."/>
            <person name="Zhou Y.H."/>
            <person name="Cheng J.X."/>
            <person name="Dai P.F."/>
            <person name="Guo W.B."/>
            <person name="Han X.H."/>
            <person name="Huang E.J."/>
            <person name="Li L.F."/>
            <person name="Wei W."/>
            <person name="Gao Y.C."/>
            <person name="Liu J.Z."/>
            <person name="Shao H.Z."/>
            <person name="Wang X."/>
            <person name="Wang C.C."/>
            <person name="Yang T.C."/>
            <person name="Huo Q.B."/>
            <person name="Li W."/>
            <person name="Chen H.Y."/>
            <person name="Chen S.E."/>
            <person name="Zhou L.G."/>
            <person name="Ni X.B."/>
            <person name="Tian J.H."/>
            <person name="Sheng Y."/>
            <person name="Liu T."/>
            <person name="Pan Y.S."/>
            <person name="Xia L.Y."/>
            <person name="Li J."/>
            <person name="Zhao F."/>
            <person name="Cao W.C."/>
        </authorList>
    </citation>
    <scope>NUCLEOTIDE SEQUENCE</scope>
    <source>
        <strain evidence="2">Rmic-2018</strain>
    </source>
</reference>
<dbReference type="Proteomes" id="UP000821866">
    <property type="component" value="Chromosome 7"/>
</dbReference>
<evidence type="ECO:0008006" key="4">
    <source>
        <dbReference type="Google" id="ProtNLM"/>
    </source>
</evidence>
<proteinExistence type="predicted"/>
<feature type="chain" id="PRO_5039897213" description="Secreted protein" evidence="1">
    <location>
        <begin position="22"/>
        <end position="104"/>
    </location>
</feature>
<accession>A0A9J6DKB7</accession>
<sequence>MIRRRRLVLLAAGLCTLLLNGSVFHSWSRTSNSEDSVISDHPWARPVAVGHRIRTVGCTVPQFDPLDPSVKPYVHRQLKSGTICQGKPDFLSIRYITHLNPCIF</sequence>
<gene>
    <name evidence="2" type="ORF">HPB51_023616</name>
</gene>
<comment type="caution">
    <text evidence="2">The sequence shown here is derived from an EMBL/GenBank/DDBJ whole genome shotgun (WGS) entry which is preliminary data.</text>
</comment>
<evidence type="ECO:0000256" key="1">
    <source>
        <dbReference type="SAM" id="SignalP"/>
    </source>
</evidence>
<dbReference type="EMBL" id="JABSTU010000009">
    <property type="protein sequence ID" value="KAH8022374.1"/>
    <property type="molecule type" value="Genomic_DNA"/>
</dbReference>
<name>A0A9J6DKB7_RHIMP</name>
<organism evidence="2 3">
    <name type="scientific">Rhipicephalus microplus</name>
    <name type="common">Cattle tick</name>
    <name type="synonym">Boophilus microplus</name>
    <dbReference type="NCBI Taxonomy" id="6941"/>
    <lineage>
        <taxon>Eukaryota</taxon>
        <taxon>Metazoa</taxon>
        <taxon>Ecdysozoa</taxon>
        <taxon>Arthropoda</taxon>
        <taxon>Chelicerata</taxon>
        <taxon>Arachnida</taxon>
        <taxon>Acari</taxon>
        <taxon>Parasitiformes</taxon>
        <taxon>Ixodida</taxon>
        <taxon>Ixodoidea</taxon>
        <taxon>Ixodidae</taxon>
        <taxon>Rhipicephalinae</taxon>
        <taxon>Rhipicephalus</taxon>
        <taxon>Boophilus</taxon>
    </lineage>
</organism>
<keyword evidence="1" id="KW-0732">Signal</keyword>
<protein>
    <recommendedName>
        <fullName evidence="4">Secreted protein</fullName>
    </recommendedName>
</protein>
<evidence type="ECO:0000313" key="2">
    <source>
        <dbReference type="EMBL" id="KAH8022374.1"/>
    </source>
</evidence>
<reference evidence="2" key="2">
    <citation type="submission" date="2021-09" db="EMBL/GenBank/DDBJ databases">
        <authorList>
            <person name="Jia N."/>
            <person name="Wang J."/>
            <person name="Shi W."/>
            <person name="Du L."/>
            <person name="Sun Y."/>
            <person name="Zhan W."/>
            <person name="Jiang J."/>
            <person name="Wang Q."/>
            <person name="Zhang B."/>
            <person name="Ji P."/>
            <person name="Sakyi L.B."/>
            <person name="Cui X."/>
            <person name="Yuan T."/>
            <person name="Jiang B."/>
            <person name="Yang W."/>
            <person name="Lam T.T.-Y."/>
            <person name="Chang Q."/>
            <person name="Ding S."/>
            <person name="Wang X."/>
            <person name="Zhu J."/>
            <person name="Ruan X."/>
            <person name="Zhao L."/>
            <person name="Wei J."/>
            <person name="Que T."/>
            <person name="Du C."/>
            <person name="Cheng J."/>
            <person name="Dai P."/>
            <person name="Han X."/>
            <person name="Huang E."/>
            <person name="Gao Y."/>
            <person name="Liu J."/>
            <person name="Shao H."/>
            <person name="Ye R."/>
            <person name="Li L."/>
            <person name="Wei W."/>
            <person name="Wang X."/>
            <person name="Wang C."/>
            <person name="Huo Q."/>
            <person name="Li W."/>
            <person name="Guo W."/>
            <person name="Chen H."/>
            <person name="Chen S."/>
            <person name="Zhou L."/>
            <person name="Zhou L."/>
            <person name="Ni X."/>
            <person name="Tian J."/>
            <person name="Zhou Y."/>
            <person name="Sheng Y."/>
            <person name="Liu T."/>
            <person name="Pan Y."/>
            <person name="Xia L."/>
            <person name="Li J."/>
            <person name="Zhao F."/>
            <person name="Cao W."/>
        </authorList>
    </citation>
    <scope>NUCLEOTIDE SEQUENCE</scope>
    <source>
        <strain evidence="2">Rmic-2018</strain>
        <tissue evidence="2">Larvae</tissue>
    </source>
</reference>